<reference evidence="1 2" key="1">
    <citation type="submission" date="2021-06" db="EMBL/GenBank/DDBJ databases">
        <authorList>
            <person name="Kallberg Y."/>
            <person name="Tangrot J."/>
            <person name="Rosling A."/>
        </authorList>
    </citation>
    <scope>NUCLEOTIDE SEQUENCE [LARGE SCALE GENOMIC DNA]</scope>
    <source>
        <strain evidence="1 2">120-4 pot B 10/14</strain>
    </source>
</reference>
<dbReference type="SUPFAM" id="SSF56784">
    <property type="entry name" value="HAD-like"/>
    <property type="match status" value="1"/>
</dbReference>
<proteinExistence type="predicted"/>
<organism evidence="1 2">
    <name type="scientific">Gigaspora margarita</name>
    <dbReference type="NCBI Taxonomy" id="4874"/>
    <lineage>
        <taxon>Eukaryota</taxon>
        <taxon>Fungi</taxon>
        <taxon>Fungi incertae sedis</taxon>
        <taxon>Mucoromycota</taxon>
        <taxon>Glomeromycotina</taxon>
        <taxon>Glomeromycetes</taxon>
        <taxon>Diversisporales</taxon>
        <taxon>Gigasporaceae</taxon>
        <taxon>Gigaspora</taxon>
    </lineage>
</organism>
<dbReference type="Proteomes" id="UP000789901">
    <property type="component" value="Unassembled WGS sequence"/>
</dbReference>
<protein>
    <submittedName>
        <fullName evidence="1">3340_t:CDS:1</fullName>
    </submittedName>
</protein>
<sequence>IATNSSRDEFNKRTTKLIDFISIFDKIFCSDDVEVTKFGNKYKTVLECMSLTPNKCLVFEDSPH</sequence>
<dbReference type="InterPro" id="IPR036412">
    <property type="entry name" value="HAD-like_sf"/>
</dbReference>
<gene>
    <name evidence="1" type="ORF">GMARGA_LOCUS38197</name>
</gene>
<accession>A0ABN7X2I4</accession>
<dbReference type="EMBL" id="CAJVQB010083842">
    <property type="protein sequence ID" value="CAG8846508.1"/>
    <property type="molecule type" value="Genomic_DNA"/>
</dbReference>
<evidence type="ECO:0000313" key="2">
    <source>
        <dbReference type="Proteomes" id="UP000789901"/>
    </source>
</evidence>
<comment type="caution">
    <text evidence="1">The sequence shown here is derived from an EMBL/GenBank/DDBJ whole genome shotgun (WGS) entry which is preliminary data.</text>
</comment>
<feature type="non-terminal residue" evidence="1">
    <location>
        <position position="64"/>
    </location>
</feature>
<dbReference type="Gene3D" id="3.40.50.1000">
    <property type="entry name" value="HAD superfamily/HAD-like"/>
    <property type="match status" value="1"/>
</dbReference>
<keyword evidence="2" id="KW-1185">Reference proteome</keyword>
<dbReference type="InterPro" id="IPR023214">
    <property type="entry name" value="HAD_sf"/>
</dbReference>
<name>A0ABN7X2I4_GIGMA</name>
<evidence type="ECO:0000313" key="1">
    <source>
        <dbReference type="EMBL" id="CAG8846508.1"/>
    </source>
</evidence>
<feature type="non-terminal residue" evidence="1">
    <location>
        <position position="1"/>
    </location>
</feature>